<protein>
    <submittedName>
        <fullName evidence="2">Predicted protein</fullName>
    </submittedName>
</protein>
<dbReference type="HOGENOM" id="CLU_2293832_0_0_1"/>
<dbReference type="RefSeq" id="XP_003007214.1">
    <property type="nucleotide sequence ID" value="XM_003007168.1"/>
</dbReference>
<evidence type="ECO:0000313" key="2">
    <source>
        <dbReference type="EMBL" id="EEY17244.1"/>
    </source>
</evidence>
<dbReference type="GeneID" id="9533297"/>
<dbReference type="KEGG" id="val:VDBG_03353"/>
<reference evidence="3" key="1">
    <citation type="journal article" date="2011" name="PLoS Pathog.">
        <title>Comparative genomics yields insights into niche adaptation of plant vascular wilt pathogens.</title>
        <authorList>
            <person name="Klosterman S.J."/>
            <person name="Subbarao K.V."/>
            <person name="Kang S."/>
            <person name="Veronese P."/>
            <person name="Gold S.E."/>
            <person name="Thomma B.P.H.J."/>
            <person name="Chen Z."/>
            <person name="Henrissat B."/>
            <person name="Lee Y.-H."/>
            <person name="Park J."/>
            <person name="Garcia-Pedrajas M.D."/>
            <person name="Barbara D.J."/>
            <person name="Anchieta A."/>
            <person name="de Jonge R."/>
            <person name="Santhanam P."/>
            <person name="Maruthachalam K."/>
            <person name="Atallah Z."/>
            <person name="Amyotte S.G."/>
            <person name="Paz Z."/>
            <person name="Inderbitzin P."/>
            <person name="Hayes R.J."/>
            <person name="Heiman D.I."/>
            <person name="Young S."/>
            <person name="Zeng Q."/>
            <person name="Engels R."/>
            <person name="Galagan J."/>
            <person name="Cuomo C.A."/>
            <person name="Dobinson K.F."/>
            <person name="Ma L.-J."/>
        </authorList>
    </citation>
    <scope>NUCLEOTIDE SEQUENCE [LARGE SCALE GENOMIC DNA]</scope>
    <source>
        <strain evidence="3">VaMs.102 / ATCC MYA-4576 / FGSC 10136</strain>
    </source>
</reference>
<dbReference type="AlphaFoldDB" id="C9SDZ7"/>
<proteinExistence type="predicted"/>
<accession>C9SDZ7</accession>
<dbReference type="EMBL" id="DS985216">
    <property type="protein sequence ID" value="EEY17244.1"/>
    <property type="molecule type" value="Genomic_DNA"/>
</dbReference>
<feature type="region of interest" description="Disordered" evidence="1">
    <location>
        <begin position="1"/>
        <end position="34"/>
    </location>
</feature>
<organism evidence="3">
    <name type="scientific">Verticillium alfalfae (strain VaMs.102 / ATCC MYA-4576 / FGSC 10136)</name>
    <name type="common">Verticillium wilt of alfalfa</name>
    <name type="synonym">Verticillium albo-atrum</name>
    <dbReference type="NCBI Taxonomy" id="526221"/>
    <lineage>
        <taxon>Eukaryota</taxon>
        <taxon>Fungi</taxon>
        <taxon>Dikarya</taxon>
        <taxon>Ascomycota</taxon>
        <taxon>Pezizomycotina</taxon>
        <taxon>Sordariomycetes</taxon>
        <taxon>Hypocreomycetidae</taxon>
        <taxon>Glomerellales</taxon>
        <taxon>Plectosphaerellaceae</taxon>
        <taxon>Verticillium</taxon>
    </lineage>
</organism>
<name>C9SDZ7_VERA1</name>
<dbReference type="Proteomes" id="UP000008698">
    <property type="component" value="Unassembled WGS sequence"/>
</dbReference>
<sequence>MSRPRNWTFRGGGHRPVDATAIPGKLGQENPGYLRPPSPLAYGAKWCRRSETAKRLAVVPIQEHHGGSFWGLGVPDRGRSCRSMPLAVVFDLSWVFRRDRS</sequence>
<gene>
    <name evidence="2" type="ORF">VDBG_03353</name>
</gene>
<evidence type="ECO:0000313" key="3">
    <source>
        <dbReference type="Proteomes" id="UP000008698"/>
    </source>
</evidence>
<evidence type="ECO:0000256" key="1">
    <source>
        <dbReference type="SAM" id="MobiDB-lite"/>
    </source>
</evidence>
<keyword evidence="3" id="KW-1185">Reference proteome</keyword>